<dbReference type="PATRIC" id="fig|1630135.4.peg.503"/>
<feature type="transmembrane region" description="Helical" evidence="8">
    <location>
        <begin position="412"/>
        <end position="429"/>
    </location>
</feature>
<evidence type="ECO:0000256" key="4">
    <source>
        <dbReference type="ARBA" id="ARBA00022692"/>
    </source>
</evidence>
<dbReference type="SUPFAM" id="SSF103473">
    <property type="entry name" value="MFS general substrate transporter"/>
    <property type="match status" value="1"/>
</dbReference>
<feature type="transmembrane region" description="Helical" evidence="8">
    <location>
        <begin position="81"/>
        <end position="101"/>
    </location>
</feature>
<feature type="transmembrane region" description="Helical" evidence="8">
    <location>
        <begin position="380"/>
        <end position="400"/>
    </location>
</feature>
<dbReference type="NCBIfam" id="TIGR00924">
    <property type="entry name" value="yjdL_sub1_fam"/>
    <property type="match status" value="1"/>
</dbReference>
<feature type="transmembrane region" description="Helical" evidence="8">
    <location>
        <begin position="269"/>
        <end position="290"/>
    </location>
</feature>
<dbReference type="Gene3D" id="1.20.1250.20">
    <property type="entry name" value="MFS general substrate transporter like domains"/>
    <property type="match status" value="1"/>
</dbReference>
<evidence type="ECO:0000313" key="10">
    <source>
        <dbReference type="Proteomes" id="UP000092596"/>
    </source>
</evidence>
<feature type="transmembrane region" description="Helical" evidence="8">
    <location>
        <begin position="134"/>
        <end position="159"/>
    </location>
</feature>
<dbReference type="PANTHER" id="PTHR23517:SF15">
    <property type="entry name" value="PROTON-DEPENDENT OLIGOPEPTIDE FAMILY TRANSPORT PROTEIN"/>
    <property type="match status" value="1"/>
</dbReference>
<dbReference type="PANTHER" id="PTHR23517">
    <property type="entry name" value="RESISTANCE PROTEIN MDTM, PUTATIVE-RELATED-RELATED"/>
    <property type="match status" value="1"/>
</dbReference>
<dbReference type="AlphaFoldDB" id="A0A1B0ZGK3"/>
<evidence type="ECO:0000313" key="9">
    <source>
        <dbReference type="EMBL" id="ANP27056.1"/>
    </source>
</evidence>
<gene>
    <name evidence="9" type="ORF">DAD186_05010</name>
</gene>
<dbReference type="GO" id="GO:0005886">
    <property type="term" value="C:plasma membrane"/>
    <property type="evidence" value="ECO:0007669"/>
    <property type="project" value="UniProtKB-SubCell"/>
</dbReference>
<reference evidence="9 10" key="1">
    <citation type="submission" date="2015-06" db="EMBL/GenBank/DDBJ databases">
        <title>Investigation of pathophysiology for high-risk pregnancy and development of treatment modality based on it.</title>
        <authorList>
            <person name="Kim B.-C."/>
            <person name="Lim S."/>
        </authorList>
    </citation>
    <scope>NUCLEOTIDE SEQUENCE [LARGE SCALE GENOMIC DNA]</scope>
    <source>
        <strain evidence="9 10">AD1-86</strain>
    </source>
</reference>
<feature type="transmembrane region" description="Helical" evidence="8">
    <location>
        <begin position="302"/>
        <end position="320"/>
    </location>
</feature>
<feature type="transmembrane region" description="Helical" evidence="8">
    <location>
        <begin position="480"/>
        <end position="503"/>
    </location>
</feature>
<evidence type="ECO:0000256" key="7">
    <source>
        <dbReference type="RuleBase" id="RU003755"/>
    </source>
</evidence>
<dbReference type="RefSeq" id="WP_065247370.1">
    <property type="nucleotide sequence ID" value="NZ_CP012117.1"/>
</dbReference>
<dbReference type="InterPro" id="IPR018456">
    <property type="entry name" value="PTR2_symporter_CS"/>
</dbReference>
<dbReference type="EMBL" id="CP012117">
    <property type="protein sequence ID" value="ANP27056.1"/>
    <property type="molecule type" value="Genomic_DNA"/>
</dbReference>
<dbReference type="GO" id="GO:1904680">
    <property type="term" value="F:peptide transmembrane transporter activity"/>
    <property type="evidence" value="ECO:0007669"/>
    <property type="project" value="InterPro"/>
</dbReference>
<evidence type="ECO:0000256" key="6">
    <source>
        <dbReference type="ARBA" id="ARBA00023136"/>
    </source>
</evidence>
<comment type="similarity">
    <text evidence="7">Belongs to the major facilitator superfamily. Proton-dependent oligopeptide transporter (POT/PTR) (TC 2.A.17) family.</text>
</comment>
<dbReference type="InterPro" id="IPR050171">
    <property type="entry name" value="MFS_Transporters"/>
</dbReference>
<feature type="transmembrane region" description="Helical" evidence="8">
    <location>
        <begin position="50"/>
        <end position="69"/>
    </location>
</feature>
<feature type="transmembrane region" description="Helical" evidence="8">
    <location>
        <begin position="197"/>
        <end position="218"/>
    </location>
</feature>
<dbReference type="GO" id="GO:0006857">
    <property type="term" value="P:oligopeptide transport"/>
    <property type="evidence" value="ECO:0007669"/>
    <property type="project" value="InterPro"/>
</dbReference>
<feature type="transmembrane region" description="Helical" evidence="8">
    <location>
        <begin position="348"/>
        <end position="368"/>
    </location>
</feature>
<evidence type="ECO:0000256" key="3">
    <source>
        <dbReference type="ARBA" id="ARBA00022475"/>
    </source>
</evidence>
<dbReference type="InterPro" id="IPR000109">
    <property type="entry name" value="POT_fam"/>
</dbReference>
<keyword evidence="6 8" id="KW-0472">Membrane</keyword>
<dbReference type="InterPro" id="IPR005279">
    <property type="entry name" value="Dipep/tripep_permease"/>
</dbReference>
<comment type="subcellular location">
    <subcellularLocation>
        <location evidence="1">Cell membrane</location>
        <topology evidence="1">Multi-pass membrane protein</topology>
    </subcellularLocation>
    <subcellularLocation>
        <location evidence="7">Membrane</location>
        <topology evidence="7">Multi-pass membrane protein</topology>
    </subcellularLocation>
</comment>
<dbReference type="CDD" id="cd17346">
    <property type="entry name" value="MFS_DtpA_like"/>
    <property type="match status" value="1"/>
</dbReference>
<feature type="transmembrane region" description="Helical" evidence="8">
    <location>
        <begin position="171"/>
        <end position="191"/>
    </location>
</feature>
<dbReference type="Pfam" id="PF00854">
    <property type="entry name" value="PTR2"/>
    <property type="match status" value="1"/>
</dbReference>
<organism evidence="9 10">
    <name type="scientific">Dermabacter vaginalis</name>
    <dbReference type="NCBI Taxonomy" id="1630135"/>
    <lineage>
        <taxon>Bacteria</taxon>
        <taxon>Bacillati</taxon>
        <taxon>Actinomycetota</taxon>
        <taxon>Actinomycetes</taxon>
        <taxon>Micrococcales</taxon>
        <taxon>Dermabacteraceae</taxon>
        <taxon>Dermabacter</taxon>
    </lineage>
</organism>
<keyword evidence="2 7" id="KW-0813">Transport</keyword>
<proteinExistence type="inferred from homology"/>
<dbReference type="PROSITE" id="PS01023">
    <property type="entry name" value="PTR2_2"/>
    <property type="match status" value="1"/>
</dbReference>
<keyword evidence="4 7" id="KW-0812">Transmembrane</keyword>
<feature type="transmembrane region" description="Helical" evidence="8">
    <location>
        <begin position="450"/>
        <end position="468"/>
    </location>
</feature>
<evidence type="ECO:0000256" key="5">
    <source>
        <dbReference type="ARBA" id="ARBA00022989"/>
    </source>
</evidence>
<evidence type="ECO:0000256" key="1">
    <source>
        <dbReference type="ARBA" id="ARBA00004651"/>
    </source>
</evidence>
<dbReference type="Proteomes" id="UP000092596">
    <property type="component" value="Chromosome"/>
</dbReference>
<evidence type="ECO:0000256" key="2">
    <source>
        <dbReference type="ARBA" id="ARBA00022448"/>
    </source>
</evidence>
<evidence type="ECO:0000256" key="8">
    <source>
        <dbReference type="SAM" id="Phobius"/>
    </source>
</evidence>
<protein>
    <submittedName>
        <fullName evidence="9">Amino acid/peptide transporter (Peptide:H+ symporter)</fullName>
    </submittedName>
</protein>
<name>A0A1B0ZGK3_9MICO</name>
<dbReference type="KEGG" id="dva:DAD186_05010"/>
<feature type="transmembrane region" description="Helical" evidence="8">
    <location>
        <begin position="239"/>
        <end position="263"/>
    </location>
</feature>
<feature type="transmembrane region" description="Helical" evidence="8">
    <location>
        <begin position="108"/>
        <end position="128"/>
    </location>
</feature>
<accession>A0A1B0ZGK3</accession>
<keyword evidence="5 8" id="KW-1133">Transmembrane helix</keyword>
<sequence length="527" mass="56769">MTTNPSAQDSAVYKYRPSELRTGPSKNDKSFIGHPGGLPWMLQVEMWERFSWFGMRAILLYFLTDVAAHQGLGLSDTAGQVIVSAYGAAVLLMTIPGGIIADRILGPWISGLIGGSVIMLGHVLLAFPAAITSWSGLICIAIGTGLIKPNLATIVGGLYDEDDPRRDAGFQYFYMSVNVGSLVAPLIVGFLRGHFGYHVGFLAAAVGMALALVSFFYGRHKLGEFAYRIPNPLQKGEGARLALGGLGVVVIATLLVLGFNALLGELHSAIAYSLFAFALVMSAYYFLTMFKSSKVTAEERTHLGAFLPLWVGQILFVVIFEQAAGKMAFFAENNTDRTIGSLNLSPEIYQSINPAAVLLLSPVIAWIFTRRKGKFPNTAAKFALSLVIIALSALLMGYGFGTWPGAGMLAPFWYLGLVFVVQTVAELCMNPVGLSVTTKLAPKQFASQTMTLWYLAPSVGMGLTSVIIDQVKRANLGDSVYYYGLGAVTIVVAIIMFLIAPWVQSKMDDVDQRELSGARDVGVKVAK</sequence>
<keyword evidence="3" id="KW-1003">Cell membrane</keyword>
<dbReference type="InterPro" id="IPR036259">
    <property type="entry name" value="MFS_trans_sf"/>
</dbReference>